<feature type="region of interest" description="Disordered" evidence="1">
    <location>
        <begin position="71"/>
        <end position="92"/>
    </location>
</feature>
<dbReference type="WBParaSite" id="SSLN_0000305201-mRNA-1">
    <property type="protein sequence ID" value="SSLN_0000305201-mRNA-1"/>
    <property type="gene ID" value="SSLN_0000305201"/>
</dbReference>
<feature type="compositionally biased region" description="Basic and acidic residues" evidence="1">
    <location>
        <begin position="1"/>
        <end position="17"/>
    </location>
</feature>
<dbReference type="OrthoDB" id="410381at2759"/>
<evidence type="ECO:0000313" key="2">
    <source>
        <dbReference type="EMBL" id="VDL89337.1"/>
    </source>
</evidence>
<organism evidence="4">
    <name type="scientific">Schistocephalus solidus</name>
    <name type="common">Tapeworm</name>
    <dbReference type="NCBI Taxonomy" id="70667"/>
    <lineage>
        <taxon>Eukaryota</taxon>
        <taxon>Metazoa</taxon>
        <taxon>Spiralia</taxon>
        <taxon>Lophotrochozoa</taxon>
        <taxon>Platyhelminthes</taxon>
        <taxon>Cestoda</taxon>
        <taxon>Eucestoda</taxon>
        <taxon>Diphyllobothriidea</taxon>
        <taxon>Diphyllobothriidae</taxon>
        <taxon>Schistocephalus</taxon>
    </lineage>
</organism>
<keyword evidence="3" id="KW-1185">Reference proteome</keyword>
<evidence type="ECO:0000313" key="3">
    <source>
        <dbReference type="Proteomes" id="UP000275846"/>
    </source>
</evidence>
<name>A0A183SFF4_SCHSO</name>
<sequence>MRSRAHNSEAEKADMEPGKPGPGFDRHAHSFLHAEADEPPFFAGLYPAATPQATVTTGGLNQVRVSGAMCASTPSMSDSRTSQLRPLKKSYGGGNSNPAARVSALTLTAWICCSLLDNPRSNRPERRTALVARKLARYKVVIAALSEIRFSEQGQLHLLLERPAKGRATRRWCRLCPPERHRVTVPAPSFRGAYGGHRRNRRLHCRVGRKVDV</sequence>
<gene>
    <name evidence="2" type="ORF">SSLN_LOCUS2952</name>
</gene>
<feature type="region of interest" description="Disordered" evidence="1">
    <location>
        <begin position="1"/>
        <end position="27"/>
    </location>
</feature>
<accession>A0A183SFF4</accession>
<dbReference type="EMBL" id="UYSU01032387">
    <property type="protein sequence ID" value="VDL89337.1"/>
    <property type="molecule type" value="Genomic_DNA"/>
</dbReference>
<protein>
    <submittedName>
        <fullName evidence="4">WGS project CAFE00000000 data, contig</fullName>
    </submittedName>
</protein>
<feature type="compositionally biased region" description="Polar residues" evidence="1">
    <location>
        <begin position="72"/>
        <end position="84"/>
    </location>
</feature>
<reference evidence="4" key="1">
    <citation type="submission" date="2016-06" db="UniProtKB">
        <authorList>
            <consortium name="WormBaseParasite"/>
        </authorList>
    </citation>
    <scope>IDENTIFICATION</scope>
</reference>
<evidence type="ECO:0000313" key="4">
    <source>
        <dbReference type="WBParaSite" id="SSLN_0000305201-mRNA-1"/>
    </source>
</evidence>
<proteinExistence type="predicted"/>
<reference evidence="2 3" key="2">
    <citation type="submission" date="2018-11" db="EMBL/GenBank/DDBJ databases">
        <authorList>
            <consortium name="Pathogen Informatics"/>
        </authorList>
    </citation>
    <scope>NUCLEOTIDE SEQUENCE [LARGE SCALE GENOMIC DNA]</scope>
    <source>
        <strain evidence="2 3">NST_G2</strain>
    </source>
</reference>
<dbReference type="AlphaFoldDB" id="A0A183SFF4"/>
<evidence type="ECO:0000256" key="1">
    <source>
        <dbReference type="SAM" id="MobiDB-lite"/>
    </source>
</evidence>
<dbReference type="Proteomes" id="UP000275846">
    <property type="component" value="Unassembled WGS sequence"/>
</dbReference>